<proteinExistence type="predicted"/>
<evidence type="ECO:0000256" key="2">
    <source>
        <dbReference type="ARBA" id="ARBA00022746"/>
    </source>
</evidence>
<keyword evidence="2" id="KW-0125">Carotenoid biosynthesis</keyword>
<keyword evidence="6" id="KW-1185">Reference proteome</keyword>
<dbReference type="PRINTS" id="PR00419">
    <property type="entry name" value="ADXRDTASE"/>
</dbReference>
<dbReference type="AlphaFoldDB" id="A0AA88GBA8"/>
<comment type="pathway">
    <text evidence="1">Carotenoid biosynthesis.</text>
</comment>
<dbReference type="Proteomes" id="UP000816034">
    <property type="component" value="Unassembled WGS sequence"/>
</dbReference>
<dbReference type="Gene3D" id="3.50.50.60">
    <property type="entry name" value="FAD/NAD(P)-binding domain"/>
    <property type="match status" value="2"/>
</dbReference>
<evidence type="ECO:0000256" key="1">
    <source>
        <dbReference type="ARBA" id="ARBA00004829"/>
    </source>
</evidence>
<dbReference type="EMBL" id="PYSW02000045">
    <property type="protein sequence ID" value="KAG2374522.1"/>
    <property type="molecule type" value="Genomic_DNA"/>
</dbReference>
<sequence length="579" mass="66734">MMSLSLTRFYRASQILRRAVRHHDETFNHQENFKTVKKRIGIIGGGPGGLTSAMLLASKGFDVTVFEKGSRVGGRNSSIMVGDSKIDVGPTLLIMKFILDAVFKDAHRKSEDYLKFIRLDPMYRLIFDKENTRNADENRTCGDETTTTYVDCHDMQSHEKMEHELERVFGSKAVKGYHQWYEFEKKRYPSVMKLLQRTYSNHWDIINWDAIKALPMIGLHKSMMKMLDRYFENPLMKISFSYQSKYLGMSPWNTPSVYGLIPYAEHSFGVYHVEGGLSTISEQMAKIITEELGGKIHLNSTVNKIVIERGSRMIKEIEVTRKDEQNGSEITEAYHFDEYICNADFPYIVRNNIPNSEEIFQTWTPTKIDSKQFSCSGFNMYLELDKLYENIHTHVIAFPKDIKKAYKTMMVPNSGDWTENITLYVRNSCVVDKTVSPQGKSGLFVMVFVPNLQVDQNHTDWSNSATIQRVKMLALEILERKCGFNDIQNHILSCKILTPLTWRSEKHVEFGSVFSMSNTLFQSLSFRPRNKFHELDNLYLTGGHTHPGSGLPVIYESARMVCDLLCQKYNIPYTPTSII</sequence>
<dbReference type="InterPro" id="IPR002937">
    <property type="entry name" value="Amino_oxidase"/>
</dbReference>
<dbReference type="InterPro" id="IPR036188">
    <property type="entry name" value="FAD/NAD-bd_sf"/>
</dbReference>
<evidence type="ECO:0000259" key="4">
    <source>
        <dbReference type="Pfam" id="PF01593"/>
    </source>
</evidence>
<dbReference type="InterPro" id="IPR014105">
    <property type="entry name" value="Carotenoid/retinoid_OxRdtase"/>
</dbReference>
<keyword evidence="3" id="KW-0560">Oxidoreductase</keyword>
<comment type="caution">
    <text evidence="5">The sequence shown here is derived from an EMBL/GenBank/DDBJ whole genome shotgun (WGS) entry which is preliminary data.</text>
</comment>
<dbReference type="PANTHER" id="PTHR43734">
    <property type="entry name" value="PHYTOENE DESATURASE"/>
    <property type="match status" value="1"/>
</dbReference>
<dbReference type="GO" id="GO:0016117">
    <property type="term" value="P:carotenoid biosynthetic process"/>
    <property type="evidence" value="ECO:0007669"/>
    <property type="project" value="UniProtKB-KW"/>
</dbReference>
<dbReference type="RefSeq" id="XP_044543696.1">
    <property type="nucleotide sequence ID" value="XM_044686391.1"/>
</dbReference>
<evidence type="ECO:0000313" key="5">
    <source>
        <dbReference type="EMBL" id="KAG2374522.1"/>
    </source>
</evidence>
<dbReference type="GO" id="GO:0016491">
    <property type="term" value="F:oxidoreductase activity"/>
    <property type="evidence" value="ECO:0007669"/>
    <property type="project" value="UniProtKB-KW"/>
</dbReference>
<organism evidence="5 6">
    <name type="scientific">Naegleria lovaniensis</name>
    <name type="common">Amoeba</name>
    <dbReference type="NCBI Taxonomy" id="51637"/>
    <lineage>
        <taxon>Eukaryota</taxon>
        <taxon>Discoba</taxon>
        <taxon>Heterolobosea</taxon>
        <taxon>Tetramitia</taxon>
        <taxon>Eutetramitia</taxon>
        <taxon>Vahlkampfiidae</taxon>
        <taxon>Naegleria</taxon>
    </lineage>
</organism>
<gene>
    <name evidence="5" type="ORF">C9374_010806</name>
</gene>
<feature type="domain" description="Amine oxidase" evidence="4">
    <location>
        <begin position="48"/>
        <end position="564"/>
    </location>
</feature>
<dbReference type="GeneID" id="68103260"/>
<dbReference type="Pfam" id="PF01593">
    <property type="entry name" value="Amino_oxidase"/>
    <property type="match status" value="1"/>
</dbReference>
<protein>
    <recommendedName>
        <fullName evidence="4">Amine oxidase domain-containing protein</fullName>
    </recommendedName>
</protein>
<dbReference type="NCBIfam" id="TIGR02734">
    <property type="entry name" value="crtI_fam"/>
    <property type="match status" value="1"/>
</dbReference>
<reference evidence="5 6" key="1">
    <citation type="journal article" date="2018" name="BMC Genomics">
        <title>The genome of Naegleria lovaniensis, the basis for a comparative approach to unravel pathogenicity factors of the human pathogenic amoeba N. fowleri.</title>
        <authorList>
            <person name="Liechti N."/>
            <person name="Schurch N."/>
            <person name="Bruggmann R."/>
            <person name="Wittwer M."/>
        </authorList>
    </citation>
    <scope>NUCLEOTIDE SEQUENCE [LARGE SCALE GENOMIC DNA]</scope>
    <source>
        <strain evidence="5 6">ATCC 30569</strain>
    </source>
</reference>
<evidence type="ECO:0000313" key="6">
    <source>
        <dbReference type="Proteomes" id="UP000816034"/>
    </source>
</evidence>
<dbReference type="PANTHER" id="PTHR43734:SF1">
    <property type="entry name" value="PHYTOENE DESATURASE"/>
    <property type="match status" value="1"/>
</dbReference>
<accession>A0AA88GBA8</accession>
<dbReference type="SUPFAM" id="SSF51905">
    <property type="entry name" value="FAD/NAD(P)-binding domain"/>
    <property type="match status" value="1"/>
</dbReference>
<evidence type="ECO:0000256" key="3">
    <source>
        <dbReference type="ARBA" id="ARBA00023002"/>
    </source>
</evidence>
<name>A0AA88GBA8_NAELO</name>